<dbReference type="NCBIfam" id="TIGR03722">
    <property type="entry name" value="arch_KAE1"/>
    <property type="match status" value="1"/>
</dbReference>
<evidence type="ECO:0000313" key="11">
    <source>
        <dbReference type="Proteomes" id="UP000053352"/>
    </source>
</evidence>
<keyword evidence="4 8" id="KW-0479">Metal-binding</keyword>
<feature type="binding site" evidence="8">
    <location>
        <position position="128"/>
    </location>
    <ligand>
        <name>Fe cation</name>
        <dbReference type="ChEBI" id="CHEBI:24875"/>
    </ligand>
</feature>
<proteinExistence type="inferred from homology"/>
<dbReference type="STRING" id="2309.CF15_00165"/>
<dbReference type="Gene3D" id="3.30.420.40">
    <property type="match status" value="2"/>
</dbReference>
<dbReference type="GO" id="GO:0005737">
    <property type="term" value="C:cytoplasm"/>
    <property type="evidence" value="ECO:0007669"/>
    <property type="project" value="UniProtKB-SubCell"/>
</dbReference>
<evidence type="ECO:0000256" key="4">
    <source>
        <dbReference type="ARBA" id="ARBA00022723"/>
    </source>
</evidence>
<dbReference type="HAMAP" id="MF_01446">
    <property type="entry name" value="Kae1"/>
    <property type="match status" value="1"/>
</dbReference>
<comment type="subcellular location">
    <subcellularLocation>
        <location evidence="8">Cytoplasm</location>
    </subcellularLocation>
</comment>
<evidence type="ECO:0000256" key="1">
    <source>
        <dbReference type="ARBA" id="ARBA00022490"/>
    </source>
</evidence>
<dbReference type="NCBIfam" id="TIGR00329">
    <property type="entry name" value="gcp_kae1"/>
    <property type="match status" value="1"/>
</dbReference>
<dbReference type="SUPFAM" id="SSF53067">
    <property type="entry name" value="Actin-like ATPase domain"/>
    <property type="match status" value="2"/>
</dbReference>
<comment type="function">
    <text evidence="8">Required for the formation of a threonylcarbamoyl group on adenosine at position 37 (t(6)A37) in tRNAs that read codons beginning with adenine. Is probably involved in the transfer of the threonylcarbamoyl moiety of threonylcarbamoyl-AMP (TC-AMP) to the N6 group of A37.</text>
</comment>
<dbReference type="PANTHER" id="PTHR11735">
    <property type="entry name" value="TRNA N6-ADENOSINE THREONYLCARBAMOYLTRANSFERASE"/>
    <property type="match status" value="1"/>
</dbReference>
<reference evidence="10 11" key="1">
    <citation type="submission" date="2015-11" db="EMBL/GenBank/DDBJ databases">
        <title>Genome sequence of Pyrodictium occultum PL-19, a marine hyperthermophilic archaeon isolated from Volcano, Italy.</title>
        <authorList>
            <person name="Utturkar S."/>
            <person name="Huber H."/>
            <person name="Leptihn S."/>
            <person name="Brown S."/>
            <person name="Stetter K.O."/>
            <person name="Podar M."/>
        </authorList>
    </citation>
    <scope>NUCLEOTIDE SEQUENCE [LARGE SCALE GENOMIC DNA]</scope>
    <source>
        <strain evidence="10 11">PL-19</strain>
    </source>
</reference>
<comment type="catalytic activity">
    <reaction evidence="7 8">
        <text>L-threonylcarbamoyladenylate + adenosine(37) in tRNA = N(6)-L-threonylcarbamoyladenosine(37) in tRNA + AMP + H(+)</text>
        <dbReference type="Rhea" id="RHEA:37059"/>
        <dbReference type="Rhea" id="RHEA-COMP:10162"/>
        <dbReference type="Rhea" id="RHEA-COMP:10163"/>
        <dbReference type="ChEBI" id="CHEBI:15378"/>
        <dbReference type="ChEBI" id="CHEBI:73682"/>
        <dbReference type="ChEBI" id="CHEBI:74411"/>
        <dbReference type="ChEBI" id="CHEBI:74418"/>
        <dbReference type="ChEBI" id="CHEBI:456215"/>
        <dbReference type="EC" id="2.3.1.234"/>
    </reaction>
</comment>
<evidence type="ECO:0000256" key="5">
    <source>
        <dbReference type="ARBA" id="ARBA00023004"/>
    </source>
</evidence>
<dbReference type="GO" id="GO:0005506">
    <property type="term" value="F:iron ion binding"/>
    <property type="evidence" value="ECO:0007669"/>
    <property type="project" value="UniProtKB-UniRule"/>
</dbReference>
<organism evidence="10 11">
    <name type="scientific">Pyrodictium occultum</name>
    <dbReference type="NCBI Taxonomy" id="2309"/>
    <lineage>
        <taxon>Archaea</taxon>
        <taxon>Thermoproteota</taxon>
        <taxon>Thermoprotei</taxon>
        <taxon>Desulfurococcales</taxon>
        <taxon>Pyrodictiaceae</taxon>
        <taxon>Pyrodictium</taxon>
    </lineage>
</organism>
<dbReference type="EMBL" id="LNTB01000001">
    <property type="protein sequence ID" value="KSW11325.1"/>
    <property type="molecule type" value="Genomic_DNA"/>
</dbReference>
<feature type="binding site" evidence="8">
    <location>
        <position position="291"/>
    </location>
    <ligand>
        <name>Fe cation</name>
        <dbReference type="ChEBI" id="CHEBI:24875"/>
    </ligand>
</feature>
<feature type="binding site" evidence="8">
    <location>
        <begin position="128"/>
        <end position="132"/>
    </location>
    <ligand>
        <name>substrate</name>
    </ligand>
</feature>
<gene>
    <name evidence="8" type="primary">kae1</name>
    <name evidence="10" type="ORF">CF15_00165</name>
</gene>
<comment type="similarity">
    <text evidence="8">Belongs to the KAE1 / TsaD family.</text>
</comment>
<dbReference type="GO" id="GO:0002949">
    <property type="term" value="P:tRNA threonylcarbamoyladenosine modification"/>
    <property type="evidence" value="ECO:0007669"/>
    <property type="project" value="UniProtKB-UniRule"/>
</dbReference>
<keyword evidence="5 8" id="KW-0408">Iron</keyword>
<dbReference type="Pfam" id="PF00814">
    <property type="entry name" value="TsaD"/>
    <property type="match status" value="1"/>
</dbReference>
<feature type="domain" description="Gcp-like" evidence="9">
    <location>
        <begin position="24"/>
        <end position="298"/>
    </location>
</feature>
<dbReference type="FunFam" id="3.30.420.40:FF:000037">
    <property type="entry name" value="Probable tRNA N6-adenosine threonylcarbamoyltransferase"/>
    <property type="match status" value="1"/>
</dbReference>
<dbReference type="InterPro" id="IPR017861">
    <property type="entry name" value="KAE1/TsaD"/>
</dbReference>
<dbReference type="EC" id="2.3.1.234" evidence="8"/>
<evidence type="ECO:0000313" key="10">
    <source>
        <dbReference type="EMBL" id="KSW11325.1"/>
    </source>
</evidence>
<feature type="binding site" evidence="8">
    <location>
        <position position="263"/>
    </location>
    <ligand>
        <name>substrate</name>
    </ligand>
</feature>
<name>A0A0V8RTM5_PYROC</name>
<evidence type="ECO:0000256" key="7">
    <source>
        <dbReference type="ARBA" id="ARBA00048117"/>
    </source>
</evidence>
<keyword evidence="11" id="KW-1185">Reference proteome</keyword>
<feature type="binding site" evidence="8">
    <location>
        <position position="160"/>
    </location>
    <ligand>
        <name>substrate</name>
    </ligand>
</feature>
<evidence type="ECO:0000256" key="3">
    <source>
        <dbReference type="ARBA" id="ARBA00022694"/>
    </source>
</evidence>
<dbReference type="InterPro" id="IPR043129">
    <property type="entry name" value="ATPase_NBD"/>
</dbReference>
<keyword evidence="2 8" id="KW-0808">Transferase</keyword>
<protein>
    <recommendedName>
        <fullName evidence="8">tRNA N6-adenosine threonylcarbamoyltransferase</fullName>
        <ecNumber evidence="8">2.3.1.234</ecNumber>
    </recommendedName>
    <alternativeName>
        <fullName evidence="8">N6-L-threonylcarbamoyladenine synthase</fullName>
        <shortName evidence="8">t(6)A synthase</shortName>
    </alternativeName>
    <alternativeName>
        <fullName evidence="8">t(6)A37 threonylcarbamoyladenosine biosynthesis protein Kae1</fullName>
    </alternativeName>
    <alternativeName>
        <fullName evidence="8">tRNA threonylcarbamoyladenosine biosynthesis protein Kae1</fullName>
    </alternativeName>
</protein>
<dbReference type="PRINTS" id="PR00789">
    <property type="entry name" value="OSIALOPTASE"/>
</dbReference>
<evidence type="ECO:0000256" key="2">
    <source>
        <dbReference type="ARBA" id="ARBA00022679"/>
    </source>
</evidence>
<dbReference type="InterPro" id="IPR034680">
    <property type="entry name" value="Kae1_archaea_euk"/>
</dbReference>
<accession>A0A0V8RTM5</accession>
<sequence length="331" mass="35345">MLGIESTAHTFGAGVASTRPPYILSNVRDTYRPEKGGIHPREAASHHARVAPRVLREALREAGLSIRDVDGIAVALGPGLGPALRVGATIARGLAVYYSKPLIPVNHALAHIEVGRLVTGLLDPLVLYVSGGNTMVAAFAKKRYRVFGETLDIALGNLLDTFARDAGLAPPYVVEGLHVVDRCAEDAKEPADLPYVVKGMDVSFSGLLTAALRMWERSGPSEHPSICLGLREVAYGAAVEVAERGLVHMRKDSVLLTGGVAASPVLRRKIEEMARYHGAAAGYPPPSLAGDNGAMIAWVGLLNLLAGITISPEEAVVRQRWRLDLVEAPWR</sequence>
<keyword evidence="3 8" id="KW-0819">tRNA processing</keyword>
<dbReference type="InterPro" id="IPR000905">
    <property type="entry name" value="Gcp-like_dom"/>
</dbReference>
<feature type="binding site" evidence="8">
    <location>
        <position position="181"/>
    </location>
    <ligand>
        <name>substrate</name>
    </ligand>
</feature>
<keyword evidence="1 8" id="KW-0963">Cytoplasm</keyword>
<keyword evidence="6 8" id="KW-0012">Acyltransferase</keyword>
<feature type="binding site" evidence="8">
    <location>
        <position position="111"/>
    </location>
    <ligand>
        <name>Fe cation</name>
        <dbReference type="ChEBI" id="CHEBI:24875"/>
    </ligand>
</feature>
<evidence type="ECO:0000256" key="8">
    <source>
        <dbReference type="HAMAP-Rule" id="MF_01446"/>
    </source>
</evidence>
<evidence type="ECO:0000259" key="9">
    <source>
        <dbReference type="Pfam" id="PF00814"/>
    </source>
</evidence>
<dbReference type="GO" id="GO:0061711">
    <property type="term" value="F:tRNA N(6)-L-threonylcarbamoyladenine synthase activity"/>
    <property type="evidence" value="ECO:0007669"/>
    <property type="project" value="UniProtKB-EC"/>
</dbReference>
<feature type="binding site" evidence="8">
    <location>
        <position position="107"/>
    </location>
    <ligand>
        <name>Fe cation</name>
        <dbReference type="ChEBI" id="CHEBI:24875"/>
    </ligand>
</feature>
<dbReference type="AlphaFoldDB" id="A0A0V8RTM5"/>
<comment type="caution">
    <text evidence="8">Lacks conserved residue(s) required for the propagation of feature annotation.</text>
</comment>
<comment type="caution">
    <text evidence="10">The sequence shown here is derived from an EMBL/GenBank/DDBJ whole genome shotgun (WGS) entry which is preliminary data.</text>
</comment>
<evidence type="ECO:0000256" key="6">
    <source>
        <dbReference type="ARBA" id="ARBA00023315"/>
    </source>
</evidence>
<dbReference type="GO" id="GO:0000408">
    <property type="term" value="C:EKC/KEOPS complex"/>
    <property type="evidence" value="ECO:0007669"/>
    <property type="project" value="InterPro"/>
</dbReference>
<dbReference type="PANTHER" id="PTHR11735:SF14">
    <property type="entry name" value="TRNA N6-ADENOSINE THREONYLCARBAMOYLTRANSFERASE"/>
    <property type="match status" value="1"/>
</dbReference>
<dbReference type="Proteomes" id="UP000053352">
    <property type="component" value="Unassembled WGS sequence"/>
</dbReference>
<comment type="cofactor">
    <cofactor evidence="8">
        <name>Fe(2+)</name>
        <dbReference type="ChEBI" id="CHEBI:29033"/>
    </cofactor>
    <text evidence="8">Binds 1 Fe(2+) ion per subunit.</text>
</comment>